<dbReference type="InterPro" id="IPR041155">
    <property type="entry name" value="FERM_F1"/>
</dbReference>
<dbReference type="Pfam" id="PF18379">
    <property type="entry name" value="FERM_F1"/>
    <property type="match status" value="1"/>
</dbReference>
<dbReference type="SMART" id="SM00252">
    <property type="entry name" value="SH2"/>
    <property type="match status" value="1"/>
</dbReference>
<organism evidence="5 6">
    <name type="scientific">Spermophilus dauricus</name>
    <name type="common">Daurian ground squirrel</name>
    <dbReference type="NCBI Taxonomy" id="99837"/>
    <lineage>
        <taxon>Eukaryota</taxon>
        <taxon>Metazoa</taxon>
        <taxon>Chordata</taxon>
        <taxon>Craniata</taxon>
        <taxon>Vertebrata</taxon>
        <taxon>Euteleostomi</taxon>
        <taxon>Mammalia</taxon>
        <taxon>Eutheria</taxon>
        <taxon>Euarchontoglires</taxon>
        <taxon>Glires</taxon>
        <taxon>Rodentia</taxon>
        <taxon>Sciuromorpha</taxon>
        <taxon>Sciuridae</taxon>
        <taxon>Xerinae</taxon>
        <taxon>Marmotini</taxon>
        <taxon>Spermophilus</taxon>
    </lineage>
</organism>
<dbReference type="InterPro" id="IPR041381">
    <property type="entry name" value="JAK1-3/TYK2_PHL_dom"/>
</dbReference>
<dbReference type="InterPro" id="IPR036860">
    <property type="entry name" value="SH2_dom_sf"/>
</dbReference>
<evidence type="ECO:0000313" key="6">
    <source>
        <dbReference type="Proteomes" id="UP000694422"/>
    </source>
</evidence>
<feature type="region of interest" description="Disordered" evidence="3">
    <location>
        <begin position="460"/>
        <end position="486"/>
    </location>
</feature>
<dbReference type="AlphaFoldDB" id="A0A8C9PQQ2"/>
<dbReference type="GO" id="GO:0060397">
    <property type="term" value="P:growth hormone receptor signaling pathway via JAK-STAT"/>
    <property type="evidence" value="ECO:0007669"/>
    <property type="project" value="TreeGrafter"/>
</dbReference>
<evidence type="ECO:0000256" key="2">
    <source>
        <dbReference type="ARBA" id="ARBA00022737"/>
    </source>
</evidence>
<sequence>MAPPSEETPLISQRSCSLSSSEAGALHVLLPPRGPGPPQRLSFSFGDHSAEELCVRAAKASGILPVYHSLFALATEDLSCWFPPSHVFSVEDAGTQVLVYRLRFYFPNWFGLEKCHRFGLRKDLASAILDLPVLEHLFAQHRSDLLSGRLHVGLSLQEQGECLSLAVLDVARMACEQGQRPAQLLKTVSYKACLPPGLRDLIQGLSFVTRRRIRTTVRCALRRVAACQADRHSLMARPATPAILGADSGGLQRRGGGGAWQGEVFQPFCDFPEIVDISIKQAPRVGPAGEHRLVTITRTDNQILEAEFPGLPEALSFLALVDGYFRLIRLFRPPRHFFCKEVAPPRLLEEVAEQCYGPITLDFAINKLKAGGSLPGSYVLRRSPQDFDSFLLTVCVQTPLGPDYKGCLIRRDPVGTVSLVGLGRPHSSLRELLAACWDGGLHVDGVALQLSSCCTPRPKGEPTLSPEWGHPSASFAQINPSEGTAP</sequence>
<dbReference type="InterPro" id="IPR019749">
    <property type="entry name" value="Band_41_domain"/>
</dbReference>
<name>A0A8C9PQQ2_SPEDA</name>
<dbReference type="GO" id="GO:0035556">
    <property type="term" value="P:intracellular signal transduction"/>
    <property type="evidence" value="ECO:0007669"/>
    <property type="project" value="InterPro"/>
</dbReference>
<reference evidence="5" key="2">
    <citation type="submission" date="2025-09" db="UniProtKB">
        <authorList>
            <consortium name="Ensembl"/>
        </authorList>
    </citation>
    <scope>IDENTIFICATION</scope>
</reference>
<dbReference type="GO" id="GO:0019221">
    <property type="term" value="P:cytokine-mediated signaling pathway"/>
    <property type="evidence" value="ECO:0007669"/>
    <property type="project" value="TreeGrafter"/>
</dbReference>
<dbReference type="GO" id="GO:0005524">
    <property type="term" value="F:ATP binding"/>
    <property type="evidence" value="ECO:0007669"/>
    <property type="project" value="InterPro"/>
</dbReference>
<dbReference type="Pfam" id="PF21990">
    <property type="entry name" value="SH2_1"/>
    <property type="match status" value="1"/>
</dbReference>
<dbReference type="Ensembl" id="ENSSDAT00000012164.1">
    <property type="protein sequence ID" value="ENSSDAP00000010735.1"/>
    <property type="gene ID" value="ENSSDAG00000009652.1"/>
</dbReference>
<dbReference type="GO" id="GO:0016020">
    <property type="term" value="C:membrane"/>
    <property type="evidence" value="ECO:0007669"/>
    <property type="project" value="InterPro"/>
</dbReference>
<feature type="compositionally biased region" description="Polar residues" evidence="3">
    <location>
        <begin position="474"/>
        <end position="486"/>
    </location>
</feature>
<keyword evidence="1" id="KW-0597">Phosphoprotein</keyword>
<dbReference type="GO" id="GO:0030154">
    <property type="term" value="P:cell differentiation"/>
    <property type="evidence" value="ECO:0007669"/>
    <property type="project" value="TreeGrafter"/>
</dbReference>
<dbReference type="InterPro" id="IPR041046">
    <property type="entry name" value="FERM_F2"/>
</dbReference>
<protein>
    <submittedName>
        <fullName evidence="5">Janus kinase 3</fullName>
    </submittedName>
</protein>
<dbReference type="GO" id="GO:0042981">
    <property type="term" value="P:regulation of apoptotic process"/>
    <property type="evidence" value="ECO:0007669"/>
    <property type="project" value="TreeGrafter"/>
</dbReference>
<dbReference type="PRINTS" id="PR01826">
    <property type="entry name" value="JANUSKINASE3"/>
</dbReference>
<dbReference type="SUPFAM" id="SSF50729">
    <property type="entry name" value="PH domain-like"/>
    <property type="match status" value="1"/>
</dbReference>
<dbReference type="InterPro" id="IPR020775">
    <property type="entry name" value="Tyr_kinase_non-rcpt_Jak3"/>
</dbReference>
<dbReference type="SMART" id="SM00295">
    <property type="entry name" value="B41"/>
    <property type="match status" value="1"/>
</dbReference>
<dbReference type="GO" id="GO:0005131">
    <property type="term" value="F:growth hormone receptor binding"/>
    <property type="evidence" value="ECO:0007669"/>
    <property type="project" value="TreeGrafter"/>
</dbReference>
<dbReference type="FunFam" id="3.30.505.10:FF:000073">
    <property type="entry name" value="Tyrosine-protein kinase"/>
    <property type="match status" value="1"/>
</dbReference>
<keyword evidence="2" id="KW-0677">Repeat</keyword>
<dbReference type="InterPro" id="IPR000980">
    <property type="entry name" value="SH2"/>
</dbReference>
<dbReference type="Pfam" id="PF18377">
    <property type="entry name" value="FERM_F2"/>
    <property type="match status" value="1"/>
</dbReference>
<dbReference type="InterPro" id="IPR000299">
    <property type="entry name" value="FERM_domain"/>
</dbReference>
<evidence type="ECO:0000256" key="1">
    <source>
        <dbReference type="ARBA" id="ARBA00022553"/>
    </source>
</evidence>
<dbReference type="PANTHER" id="PTHR45807">
    <property type="entry name" value="TYROSINE-PROTEIN KINASE HOPSCOTCH"/>
    <property type="match status" value="1"/>
</dbReference>
<dbReference type="GO" id="GO:0005829">
    <property type="term" value="C:cytosol"/>
    <property type="evidence" value="ECO:0007669"/>
    <property type="project" value="TreeGrafter"/>
</dbReference>
<dbReference type="PANTHER" id="PTHR45807:SF3">
    <property type="entry name" value="TYROSINE-PROTEIN KINASE JAK3"/>
    <property type="match status" value="1"/>
</dbReference>
<evidence type="ECO:0000313" key="5">
    <source>
        <dbReference type="Ensembl" id="ENSSDAP00000010735.1"/>
    </source>
</evidence>
<accession>A0A8C9PQQ2</accession>
<dbReference type="InterPro" id="IPR051286">
    <property type="entry name" value="JAK"/>
</dbReference>
<reference evidence="5" key="1">
    <citation type="submission" date="2025-08" db="UniProtKB">
        <authorList>
            <consortium name="Ensembl"/>
        </authorList>
    </citation>
    <scope>IDENTIFICATION</scope>
</reference>
<evidence type="ECO:0000259" key="4">
    <source>
        <dbReference type="PROSITE" id="PS50057"/>
    </source>
</evidence>
<keyword evidence="6" id="KW-1185">Reference proteome</keyword>
<proteinExistence type="predicted"/>
<dbReference type="Proteomes" id="UP000694422">
    <property type="component" value="Unplaced"/>
</dbReference>
<dbReference type="SUPFAM" id="SSF55550">
    <property type="entry name" value="SH2 domain"/>
    <property type="match status" value="1"/>
</dbReference>
<dbReference type="PROSITE" id="PS50057">
    <property type="entry name" value="FERM_3"/>
    <property type="match status" value="1"/>
</dbReference>
<dbReference type="GO" id="GO:0004715">
    <property type="term" value="F:non-membrane spanning protein tyrosine kinase activity"/>
    <property type="evidence" value="ECO:0007669"/>
    <property type="project" value="InterPro"/>
</dbReference>
<dbReference type="GO" id="GO:0007259">
    <property type="term" value="P:cell surface receptor signaling pathway via JAK-STAT"/>
    <property type="evidence" value="ECO:0007669"/>
    <property type="project" value="TreeGrafter"/>
</dbReference>
<dbReference type="Pfam" id="PF17887">
    <property type="entry name" value="Jak1_Phl"/>
    <property type="match status" value="1"/>
</dbReference>
<feature type="domain" description="FERM" evidence="4">
    <location>
        <begin position="24"/>
        <end position="332"/>
    </location>
</feature>
<evidence type="ECO:0000256" key="3">
    <source>
        <dbReference type="SAM" id="MobiDB-lite"/>
    </source>
</evidence>